<keyword evidence="1" id="KW-0808">Transferase</keyword>
<dbReference type="InterPro" id="IPR011009">
    <property type="entry name" value="Kinase-like_dom_sf"/>
</dbReference>
<evidence type="ECO:0000256" key="6">
    <source>
        <dbReference type="PROSITE-ProRule" id="PRU10141"/>
    </source>
</evidence>
<dbReference type="OrthoDB" id="341578at2759"/>
<dbReference type="PANTHER" id="PTHR11042">
    <property type="entry name" value="EUKARYOTIC TRANSLATION INITIATION FACTOR 2-ALPHA KINASE EIF2-ALPHA KINASE -RELATED"/>
    <property type="match status" value="1"/>
</dbReference>
<dbReference type="PhylomeDB" id="E9HNF8"/>
<reference evidence="10 11" key="1">
    <citation type="journal article" date="2011" name="Science">
        <title>The ecoresponsive genome of Daphnia pulex.</title>
        <authorList>
            <person name="Colbourne J.K."/>
            <person name="Pfrender M.E."/>
            <person name="Gilbert D."/>
            <person name="Thomas W.K."/>
            <person name="Tucker A."/>
            <person name="Oakley T.H."/>
            <person name="Tokishita S."/>
            <person name="Aerts A."/>
            <person name="Arnold G.J."/>
            <person name="Basu M.K."/>
            <person name="Bauer D.J."/>
            <person name="Caceres C.E."/>
            <person name="Carmel L."/>
            <person name="Casola C."/>
            <person name="Choi J.H."/>
            <person name="Detter J.C."/>
            <person name="Dong Q."/>
            <person name="Dusheyko S."/>
            <person name="Eads B.D."/>
            <person name="Frohlich T."/>
            <person name="Geiler-Samerotte K.A."/>
            <person name="Gerlach D."/>
            <person name="Hatcher P."/>
            <person name="Jogdeo S."/>
            <person name="Krijgsveld J."/>
            <person name="Kriventseva E.V."/>
            <person name="Kultz D."/>
            <person name="Laforsch C."/>
            <person name="Lindquist E."/>
            <person name="Lopez J."/>
            <person name="Manak J.R."/>
            <person name="Muller J."/>
            <person name="Pangilinan J."/>
            <person name="Patwardhan R.P."/>
            <person name="Pitluck S."/>
            <person name="Pritham E.J."/>
            <person name="Rechtsteiner A."/>
            <person name="Rho M."/>
            <person name="Rogozin I.B."/>
            <person name="Sakarya O."/>
            <person name="Salamov A."/>
            <person name="Schaack S."/>
            <person name="Shapiro H."/>
            <person name="Shiga Y."/>
            <person name="Skalitzky C."/>
            <person name="Smith Z."/>
            <person name="Souvorov A."/>
            <person name="Sung W."/>
            <person name="Tang Z."/>
            <person name="Tsuchiya D."/>
            <person name="Tu H."/>
            <person name="Vos H."/>
            <person name="Wang M."/>
            <person name="Wolf Y.I."/>
            <person name="Yamagata H."/>
            <person name="Yamada T."/>
            <person name="Ye Y."/>
            <person name="Shaw J.R."/>
            <person name="Andrews J."/>
            <person name="Crease T.J."/>
            <person name="Tang H."/>
            <person name="Lucas S.M."/>
            <person name="Robertson H.M."/>
            <person name="Bork P."/>
            <person name="Koonin E.V."/>
            <person name="Zdobnov E.M."/>
            <person name="Grigoriev I.V."/>
            <person name="Lynch M."/>
            <person name="Boore J.L."/>
        </authorList>
    </citation>
    <scope>NUCLEOTIDE SEQUENCE [LARGE SCALE GENOMIC DNA]</scope>
</reference>
<evidence type="ECO:0000256" key="1">
    <source>
        <dbReference type="ARBA" id="ARBA00022679"/>
    </source>
</evidence>
<organism evidence="10 11">
    <name type="scientific">Daphnia pulex</name>
    <name type="common">Water flea</name>
    <dbReference type="NCBI Taxonomy" id="6669"/>
    <lineage>
        <taxon>Eukaryota</taxon>
        <taxon>Metazoa</taxon>
        <taxon>Ecdysozoa</taxon>
        <taxon>Arthropoda</taxon>
        <taxon>Crustacea</taxon>
        <taxon>Branchiopoda</taxon>
        <taxon>Diplostraca</taxon>
        <taxon>Cladocera</taxon>
        <taxon>Anomopoda</taxon>
        <taxon>Daphniidae</taxon>
        <taxon>Daphnia</taxon>
    </lineage>
</organism>
<feature type="domain" description="Protein kinase" evidence="9">
    <location>
        <begin position="35"/>
        <end position="377"/>
    </location>
</feature>
<dbReference type="InterPro" id="IPR008271">
    <property type="entry name" value="Ser/Thr_kinase_AS"/>
</dbReference>
<evidence type="ECO:0000256" key="2">
    <source>
        <dbReference type="ARBA" id="ARBA00022741"/>
    </source>
</evidence>
<dbReference type="Pfam" id="PF00069">
    <property type="entry name" value="Pkinase"/>
    <property type="match status" value="2"/>
</dbReference>
<dbReference type="Gene3D" id="1.10.510.10">
    <property type="entry name" value="Transferase(Phosphotransferase) domain 1"/>
    <property type="match status" value="1"/>
</dbReference>
<dbReference type="SUPFAM" id="SSF56112">
    <property type="entry name" value="Protein kinase-like (PK-like)"/>
    <property type="match status" value="1"/>
</dbReference>
<dbReference type="GO" id="GO:0005524">
    <property type="term" value="F:ATP binding"/>
    <property type="evidence" value="ECO:0007669"/>
    <property type="project" value="UniProtKB-UniRule"/>
</dbReference>
<dbReference type="GO" id="GO:0005737">
    <property type="term" value="C:cytoplasm"/>
    <property type="evidence" value="ECO:0000318"/>
    <property type="project" value="GO_Central"/>
</dbReference>
<keyword evidence="3" id="KW-0418">Kinase</keyword>
<gene>
    <name evidence="10" type="ORF">DAPPUDRAFT_331792</name>
</gene>
<dbReference type="eggNOG" id="KOG1035">
    <property type="taxonomic scope" value="Eukaryota"/>
</dbReference>
<protein>
    <recommendedName>
        <fullName evidence="9">Protein kinase domain-containing protein</fullName>
    </recommendedName>
</protein>
<keyword evidence="4 6" id="KW-0067">ATP-binding</keyword>
<dbReference type="Proteomes" id="UP000000305">
    <property type="component" value="Unassembled WGS sequence"/>
</dbReference>
<keyword evidence="7" id="KW-0723">Serine/threonine-protein kinase</keyword>
<keyword evidence="2 6" id="KW-0547">Nucleotide-binding</keyword>
<evidence type="ECO:0000259" key="9">
    <source>
        <dbReference type="PROSITE" id="PS50011"/>
    </source>
</evidence>
<dbReference type="PROSITE" id="PS00107">
    <property type="entry name" value="PROTEIN_KINASE_ATP"/>
    <property type="match status" value="1"/>
</dbReference>
<evidence type="ECO:0000313" key="10">
    <source>
        <dbReference type="EMBL" id="EFX66751.1"/>
    </source>
</evidence>
<comment type="similarity">
    <text evidence="5">Belongs to the protein kinase superfamily. Ser/Thr protein kinase family. GCN2 subfamily.</text>
</comment>
<dbReference type="InterPro" id="IPR017441">
    <property type="entry name" value="Protein_kinase_ATP_BS"/>
</dbReference>
<feature type="compositionally biased region" description="Polar residues" evidence="8">
    <location>
        <begin position="119"/>
        <end position="151"/>
    </location>
</feature>
<evidence type="ECO:0000256" key="4">
    <source>
        <dbReference type="ARBA" id="ARBA00022840"/>
    </source>
</evidence>
<dbReference type="GO" id="GO:0017148">
    <property type="term" value="P:negative regulation of translation"/>
    <property type="evidence" value="ECO:0000318"/>
    <property type="project" value="GO_Central"/>
</dbReference>
<dbReference type="InterPro" id="IPR050339">
    <property type="entry name" value="CC_SR_Kinase"/>
</dbReference>
<feature type="region of interest" description="Disordered" evidence="8">
    <location>
        <begin position="119"/>
        <end position="172"/>
    </location>
</feature>
<evidence type="ECO:0000313" key="11">
    <source>
        <dbReference type="Proteomes" id="UP000000305"/>
    </source>
</evidence>
<dbReference type="InterPro" id="IPR000719">
    <property type="entry name" value="Prot_kinase_dom"/>
</dbReference>
<dbReference type="EMBL" id="GL732695">
    <property type="protein sequence ID" value="EFX66751.1"/>
    <property type="molecule type" value="Genomic_DNA"/>
</dbReference>
<evidence type="ECO:0000256" key="3">
    <source>
        <dbReference type="ARBA" id="ARBA00022777"/>
    </source>
</evidence>
<dbReference type="Gene3D" id="3.30.200.20">
    <property type="entry name" value="Phosphorylase Kinase, domain 1"/>
    <property type="match status" value="1"/>
</dbReference>
<evidence type="ECO:0000256" key="8">
    <source>
        <dbReference type="SAM" id="MobiDB-lite"/>
    </source>
</evidence>
<dbReference type="PROSITE" id="PS50011">
    <property type="entry name" value="PROTEIN_KINASE_DOM"/>
    <property type="match status" value="1"/>
</dbReference>
<dbReference type="KEGG" id="dpx:DAPPUDRAFT_331792"/>
<feature type="binding site" evidence="6">
    <location>
        <position position="64"/>
    </location>
    <ligand>
        <name>ATP</name>
        <dbReference type="ChEBI" id="CHEBI:30616"/>
    </ligand>
</feature>
<evidence type="ECO:0000256" key="5">
    <source>
        <dbReference type="ARBA" id="ARBA00037982"/>
    </source>
</evidence>
<dbReference type="FunFam" id="1.10.510.10:FF:002905">
    <property type="match status" value="1"/>
</dbReference>
<dbReference type="FunFam" id="3.30.200.20:FF:001896">
    <property type="match status" value="1"/>
</dbReference>
<proteinExistence type="inferred from homology"/>
<dbReference type="PANTHER" id="PTHR11042:SF91">
    <property type="entry name" value="EUKARYOTIC TRANSLATION INITIATION FACTOR 2-ALPHA KINASE"/>
    <property type="match status" value="1"/>
</dbReference>
<dbReference type="SMART" id="SM00220">
    <property type="entry name" value="S_TKc"/>
    <property type="match status" value="1"/>
</dbReference>
<name>E9HNF8_DAPPU</name>
<dbReference type="GO" id="GO:0004694">
    <property type="term" value="F:eukaryotic translation initiation factor 2alpha kinase activity"/>
    <property type="evidence" value="ECO:0000318"/>
    <property type="project" value="GO_Central"/>
</dbReference>
<dbReference type="AlphaFoldDB" id="E9HNF8"/>
<keyword evidence="11" id="KW-1185">Reference proteome</keyword>
<evidence type="ECO:0000256" key="7">
    <source>
        <dbReference type="RuleBase" id="RU000304"/>
    </source>
</evidence>
<dbReference type="PROSITE" id="PS00108">
    <property type="entry name" value="PROTEIN_KINASE_ST"/>
    <property type="match status" value="1"/>
</dbReference>
<dbReference type="GO" id="GO:0006446">
    <property type="term" value="P:regulation of translational initiation"/>
    <property type="evidence" value="ECO:0000318"/>
    <property type="project" value="GO_Central"/>
</dbReference>
<dbReference type="HOGENOM" id="CLU_000288_63_23_1"/>
<sequence>MSTIDETDEPSLTFSELNQQDDDSLFYESRFLEDFQPVSLLGRGAFGRVFEARKLIDQKHYAVKRIKLPSNKEARAKVMREVTVLAELNHRNIVRYFHAWREFPPSGWQEVQDATQLAKLSSSHQQSNGHYSESEFSQTTTTNPKMSNTPKSPAPSFASIFGDLKPNRNSSSHSSSLAIELATPNSTLSRNYDKYLYIQMELCRKESLAQWLETRQPTQDIDQMYRQILEAVAHLHFKGLIHRDLKPSNIFFAMDGTIKVGDLGLVKDMVAEGNGWNGQGLQQSVSLVPAAPQQQPPQSPCKNHTDQIGTRLYMSPEQVASKPYNHKVDVYALAVILFELLVKFNTGSERAHVIPELKLLRFPPTFKKDHGAPVVIQ</sequence>
<accession>E9HNF8</accession>
<dbReference type="GO" id="GO:0005634">
    <property type="term" value="C:nucleus"/>
    <property type="evidence" value="ECO:0000318"/>
    <property type="project" value="GO_Central"/>
</dbReference>
<dbReference type="InParanoid" id="E9HNF8"/>
<dbReference type="STRING" id="6669.E9HNF8"/>
<dbReference type="OMA" id="LDSKMMR"/>